<name>A0A2I0VBQ4_9ASPA</name>
<feature type="compositionally biased region" description="Polar residues" evidence="1">
    <location>
        <begin position="36"/>
        <end position="45"/>
    </location>
</feature>
<reference evidence="2 3" key="2">
    <citation type="journal article" date="2017" name="Nature">
        <title>The Apostasia genome and the evolution of orchids.</title>
        <authorList>
            <person name="Zhang G.Q."/>
            <person name="Liu K.W."/>
            <person name="Li Z."/>
            <person name="Lohaus R."/>
            <person name="Hsiao Y.Y."/>
            <person name="Niu S.C."/>
            <person name="Wang J.Y."/>
            <person name="Lin Y.C."/>
            <person name="Xu Q."/>
            <person name="Chen L.J."/>
            <person name="Yoshida K."/>
            <person name="Fujiwara S."/>
            <person name="Wang Z.W."/>
            <person name="Zhang Y.Q."/>
            <person name="Mitsuda N."/>
            <person name="Wang M."/>
            <person name="Liu G.H."/>
            <person name="Pecoraro L."/>
            <person name="Huang H.X."/>
            <person name="Xiao X.J."/>
            <person name="Lin M."/>
            <person name="Wu X.Y."/>
            <person name="Wu W.L."/>
            <person name="Chen Y.Y."/>
            <person name="Chang S.B."/>
            <person name="Sakamoto S."/>
            <person name="Ohme-Takagi M."/>
            <person name="Yagi M."/>
            <person name="Zeng S.J."/>
            <person name="Shen C.Y."/>
            <person name="Yeh C.M."/>
            <person name="Luo Y.B."/>
            <person name="Tsai W.C."/>
            <person name="Van de Peer Y."/>
            <person name="Liu Z.J."/>
        </authorList>
    </citation>
    <scope>NUCLEOTIDE SEQUENCE [LARGE SCALE GENOMIC DNA]</scope>
    <source>
        <tissue evidence="2">The whole plant</tissue>
    </source>
</reference>
<protein>
    <submittedName>
        <fullName evidence="2">Uncharacterized protein</fullName>
    </submittedName>
</protein>
<feature type="compositionally biased region" description="Basic and acidic residues" evidence="1">
    <location>
        <begin position="24"/>
        <end position="35"/>
    </location>
</feature>
<dbReference type="EMBL" id="KZ504932">
    <property type="protein sequence ID" value="PKU60816.1"/>
    <property type="molecule type" value="Genomic_DNA"/>
</dbReference>
<dbReference type="AlphaFoldDB" id="A0A2I0VBQ4"/>
<organism evidence="2 3">
    <name type="scientific">Dendrobium catenatum</name>
    <dbReference type="NCBI Taxonomy" id="906689"/>
    <lineage>
        <taxon>Eukaryota</taxon>
        <taxon>Viridiplantae</taxon>
        <taxon>Streptophyta</taxon>
        <taxon>Embryophyta</taxon>
        <taxon>Tracheophyta</taxon>
        <taxon>Spermatophyta</taxon>
        <taxon>Magnoliopsida</taxon>
        <taxon>Liliopsida</taxon>
        <taxon>Asparagales</taxon>
        <taxon>Orchidaceae</taxon>
        <taxon>Epidendroideae</taxon>
        <taxon>Malaxideae</taxon>
        <taxon>Dendrobiinae</taxon>
        <taxon>Dendrobium</taxon>
    </lineage>
</organism>
<feature type="region of interest" description="Disordered" evidence="1">
    <location>
        <begin position="24"/>
        <end position="53"/>
    </location>
</feature>
<gene>
    <name evidence="2" type="ORF">MA16_Dca028825</name>
</gene>
<dbReference type="Proteomes" id="UP000233837">
    <property type="component" value="Unassembled WGS sequence"/>
</dbReference>
<reference evidence="2 3" key="1">
    <citation type="journal article" date="2016" name="Sci. Rep.">
        <title>The Dendrobium catenatum Lindl. genome sequence provides insights into polysaccharide synthase, floral development and adaptive evolution.</title>
        <authorList>
            <person name="Zhang G.Q."/>
            <person name="Xu Q."/>
            <person name="Bian C."/>
            <person name="Tsai W.C."/>
            <person name="Yeh C.M."/>
            <person name="Liu K.W."/>
            <person name="Yoshida K."/>
            <person name="Zhang L.S."/>
            <person name="Chang S.B."/>
            <person name="Chen F."/>
            <person name="Shi Y."/>
            <person name="Su Y.Y."/>
            <person name="Zhang Y.Q."/>
            <person name="Chen L.J."/>
            <person name="Yin Y."/>
            <person name="Lin M."/>
            <person name="Huang H."/>
            <person name="Deng H."/>
            <person name="Wang Z.W."/>
            <person name="Zhu S.L."/>
            <person name="Zhao X."/>
            <person name="Deng C."/>
            <person name="Niu S.C."/>
            <person name="Huang J."/>
            <person name="Wang M."/>
            <person name="Liu G.H."/>
            <person name="Yang H.J."/>
            <person name="Xiao X.J."/>
            <person name="Hsiao Y.Y."/>
            <person name="Wu W.L."/>
            <person name="Chen Y.Y."/>
            <person name="Mitsuda N."/>
            <person name="Ohme-Takagi M."/>
            <person name="Luo Y.B."/>
            <person name="Van de Peer Y."/>
            <person name="Liu Z.J."/>
        </authorList>
    </citation>
    <scope>NUCLEOTIDE SEQUENCE [LARGE SCALE GENOMIC DNA]</scope>
    <source>
        <tissue evidence="2">The whole plant</tissue>
    </source>
</reference>
<evidence type="ECO:0000256" key="1">
    <source>
        <dbReference type="SAM" id="MobiDB-lite"/>
    </source>
</evidence>
<proteinExistence type="predicted"/>
<evidence type="ECO:0000313" key="3">
    <source>
        <dbReference type="Proteomes" id="UP000233837"/>
    </source>
</evidence>
<keyword evidence="3" id="KW-1185">Reference proteome</keyword>
<evidence type="ECO:0000313" key="2">
    <source>
        <dbReference type="EMBL" id="PKU60816.1"/>
    </source>
</evidence>
<sequence>MHLKDDTEALVVSILCGTVRCKYPDSTRQEGRSTEGVESNRQGAQSDRKEEYEGVKEASCEARRLRASGSLRAGPCRALDQLWIGPVQ</sequence>
<accession>A0A2I0VBQ4</accession>